<dbReference type="PROSITE" id="PS51085">
    <property type="entry name" value="2FE2S_FER_2"/>
    <property type="match status" value="1"/>
</dbReference>
<evidence type="ECO:0000259" key="26">
    <source>
        <dbReference type="PROSITE" id="PS51387"/>
    </source>
</evidence>
<dbReference type="Pfam" id="PF03450">
    <property type="entry name" value="CO_deh_flav_C"/>
    <property type="match status" value="1"/>
</dbReference>
<dbReference type="InterPro" id="IPR036010">
    <property type="entry name" value="2Fe-2S_ferredoxin-like_sf"/>
</dbReference>
<evidence type="ECO:0000256" key="19">
    <source>
        <dbReference type="ARBA" id="ARBA00047378"/>
    </source>
</evidence>
<dbReference type="GO" id="GO:0004855">
    <property type="term" value="F:xanthine oxidase activity"/>
    <property type="evidence" value="ECO:0007669"/>
    <property type="project" value="UniProtKB-EC"/>
</dbReference>
<dbReference type="PROSITE" id="PS00197">
    <property type="entry name" value="2FE2S_FER_1"/>
    <property type="match status" value="1"/>
</dbReference>
<dbReference type="GO" id="GO:0043546">
    <property type="term" value="F:molybdopterin cofactor binding"/>
    <property type="evidence" value="ECO:0007669"/>
    <property type="project" value="InterPro"/>
</dbReference>
<feature type="binding site" evidence="23">
    <location>
        <position position="920"/>
    </location>
    <ligand>
        <name>substrate</name>
    </ligand>
</feature>
<dbReference type="InterPro" id="IPR014307">
    <property type="entry name" value="Xanthine_DH_ssu"/>
</dbReference>
<dbReference type="InterPro" id="IPR036683">
    <property type="entry name" value="CO_DH_flav_C_dom_sf"/>
</dbReference>
<dbReference type="InterPro" id="IPR016166">
    <property type="entry name" value="FAD-bd_PCMH"/>
</dbReference>
<feature type="binding site" evidence="24">
    <location>
        <position position="918"/>
    </location>
    <ligand>
        <name>Mo-molybdopterin</name>
        <dbReference type="ChEBI" id="CHEBI:71302"/>
    </ligand>
    <ligandPart>
        <name>Mo</name>
        <dbReference type="ChEBI" id="CHEBI:28685"/>
    </ligandPart>
</feature>
<dbReference type="EC" id="1.17.1.4" evidence="5"/>
<feature type="binding site" evidence="24">
    <location>
        <position position="76"/>
    </location>
    <ligand>
        <name>[2Fe-2S] cluster</name>
        <dbReference type="ChEBI" id="CHEBI:190135"/>
        <label>1</label>
    </ligand>
</feature>
<dbReference type="Proteomes" id="UP000314983">
    <property type="component" value="Chromosome 21"/>
</dbReference>
<dbReference type="FunFam" id="3.90.1170.50:FF:000001">
    <property type="entry name" value="Aldehyde oxidase 1"/>
    <property type="match status" value="1"/>
</dbReference>
<dbReference type="InterPro" id="IPR016208">
    <property type="entry name" value="Ald_Oxase/xanthine_DH-like"/>
</dbReference>
<dbReference type="InterPro" id="IPR012675">
    <property type="entry name" value="Beta-grasp_dom_sf"/>
</dbReference>
<feature type="active site" description="Proton acceptor" evidence="22">
    <location>
        <position position="1267"/>
    </location>
</feature>
<dbReference type="GeneTree" id="ENSGT00950000183114"/>
<feature type="binding site" evidence="24">
    <location>
        <position position="1085"/>
    </location>
    <ligand>
        <name>Mo-molybdopterin</name>
        <dbReference type="ChEBI" id="CHEBI:71302"/>
    </ligand>
    <ligandPart>
        <name>Mo</name>
        <dbReference type="ChEBI" id="CHEBI:28685"/>
    </ligandPart>
</feature>
<dbReference type="InterPro" id="IPR002346">
    <property type="entry name" value="Mopterin_DH_FAD-bd"/>
</dbReference>
<dbReference type="InterPro" id="IPR037165">
    <property type="entry name" value="AldOxase/xan_DH_Mopterin-bd_sf"/>
</dbReference>
<comment type="subunit">
    <text evidence="4">Homodimer.</text>
</comment>
<dbReference type="SUPFAM" id="SSF56176">
    <property type="entry name" value="FAD-binding/transporter-associated domain-like"/>
    <property type="match status" value="1"/>
</dbReference>
<keyword evidence="10 24" id="KW-0001">2Fe-2S</keyword>
<dbReference type="InterPro" id="IPR000674">
    <property type="entry name" value="Ald_Oxase/Xan_DH_a/b"/>
</dbReference>
<dbReference type="Gene3D" id="3.30.365.10">
    <property type="entry name" value="Aldehyde oxidase/xanthine dehydrogenase, molybdopterin binding domain"/>
    <property type="match status" value="4"/>
</dbReference>
<dbReference type="InterPro" id="IPR002888">
    <property type="entry name" value="2Fe-2S-bd"/>
</dbReference>
<dbReference type="NCBIfam" id="TIGR02963">
    <property type="entry name" value="xanthine_xdhA"/>
    <property type="match status" value="1"/>
</dbReference>
<organism evidence="27 28">
    <name type="scientific">Electrophorus electricus</name>
    <name type="common">Electric eel</name>
    <name type="synonym">Gymnotus electricus</name>
    <dbReference type="NCBI Taxonomy" id="8005"/>
    <lineage>
        <taxon>Eukaryota</taxon>
        <taxon>Metazoa</taxon>
        <taxon>Chordata</taxon>
        <taxon>Craniata</taxon>
        <taxon>Vertebrata</taxon>
        <taxon>Euteleostomi</taxon>
        <taxon>Actinopterygii</taxon>
        <taxon>Neopterygii</taxon>
        <taxon>Teleostei</taxon>
        <taxon>Ostariophysi</taxon>
        <taxon>Gymnotiformes</taxon>
        <taxon>Gymnotoidei</taxon>
        <taxon>Gymnotidae</taxon>
        <taxon>Electrophorus</taxon>
    </lineage>
</organism>
<dbReference type="FunFam" id="3.30.43.10:FF:000001">
    <property type="entry name" value="Xanthine dehydrogenase/oxidase"/>
    <property type="match status" value="1"/>
</dbReference>
<evidence type="ECO:0000256" key="7">
    <source>
        <dbReference type="ARBA" id="ARBA00019137"/>
    </source>
</evidence>
<feature type="binding site" evidence="24">
    <location>
        <position position="804"/>
    </location>
    <ligand>
        <name>Mo-molybdopterin</name>
        <dbReference type="ChEBI" id="CHEBI:71302"/>
    </ligand>
    <ligandPart>
        <name>Mo</name>
        <dbReference type="ChEBI" id="CHEBI:28685"/>
    </ligandPart>
</feature>
<protein>
    <recommendedName>
        <fullName evidence="7">Xanthine dehydrogenase/oxidase</fullName>
        <ecNumber evidence="5">1.17.1.4</ecNumber>
        <ecNumber evidence="6">1.17.3.2</ecNumber>
    </recommendedName>
</protein>
<dbReference type="SUPFAM" id="SSF55447">
    <property type="entry name" value="CO dehydrogenase flavoprotein C-terminal domain-like"/>
    <property type="match status" value="1"/>
</dbReference>
<dbReference type="SMART" id="SM01092">
    <property type="entry name" value="CO_deh_flav_C"/>
    <property type="match status" value="1"/>
</dbReference>
<reference evidence="28" key="1">
    <citation type="journal article" date="2014" name="Science">
        <title>Nonhuman genetics. Genomic basis for the convergent evolution of electric organs.</title>
        <authorList>
            <person name="Gallant J.R."/>
            <person name="Traeger L.L."/>
            <person name="Volkening J.D."/>
            <person name="Moffett H."/>
            <person name="Chen P.H."/>
            <person name="Novina C.D."/>
            <person name="Phillips G.N.Jr."/>
            <person name="Anand R."/>
            <person name="Wells G.B."/>
            <person name="Pinch M."/>
            <person name="Guth R."/>
            <person name="Unguez G.A."/>
            <person name="Albert J.S."/>
            <person name="Zakon H.H."/>
            <person name="Samanta M.P."/>
            <person name="Sussman M.R."/>
        </authorList>
    </citation>
    <scope>NUCLEOTIDE SEQUENCE [LARGE SCALE GENOMIC DNA]</scope>
</reference>
<dbReference type="Pfam" id="PF01799">
    <property type="entry name" value="Fer2_2"/>
    <property type="match status" value="1"/>
</dbReference>
<keyword evidence="28" id="KW-1185">Reference proteome</keyword>
<feature type="binding site" evidence="23">
    <location>
        <begin position="262"/>
        <end position="269"/>
    </location>
    <ligand>
        <name>FAD</name>
        <dbReference type="ChEBI" id="CHEBI:57692"/>
    </ligand>
</feature>
<feature type="binding site" evidence="24">
    <location>
        <position position="116"/>
    </location>
    <ligand>
        <name>[2Fe-2S] cluster</name>
        <dbReference type="ChEBI" id="CHEBI:190135"/>
        <label>2</label>
    </ligand>
</feature>
<dbReference type="Pfam" id="PF20256">
    <property type="entry name" value="MoCoBD_2"/>
    <property type="match status" value="1"/>
</dbReference>
<evidence type="ECO:0000256" key="13">
    <source>
        <dbReference type="ARBA" id="ARBA00023002"/>
    </source>
</evidence>
<dbReference type="AlphaFoldDB" id="A0A4W4ED70"/>
<feature type="binding site" evidence="24">
    <location>
        <position position="153"/>
    </location>
    <ligand>
        <name>[2Fe-2S] cluster</name>
        <dbReference type="ChEBI" id="CHEBI:190135"/>
        <label>2</label>
    </ligand>
</feature>
<feature type="domain" description="2Fe-2S ferredoxin-type" evidence="25">
    <location>
        <begin position="7"/>
        <end position="94"/>
    </location>
</feature>
<feature type="binding site" evidence="24">
    <location>
        <position position="151"/>
    </location>
    <ligand>
        <name>[2Fe-2S] cluster</name>
        <dbReference type="ChEBI" id="CHEBI:190135"/>
        <label>2</label>
    </ligand>
</feature>
<dbReference type="SMART" id="SM01008">
    <property type="entry name" value="Ald_Xan_dh_C"/>
    <property type="match status" value="1"/>
</dbReference>
<reference evidence="27" key="5">
    <citation type="submission" date="2025-09" db="UniProtKB">
        <authorList>
            <consortium name="Ensembl"/>
        </authorList>
    </citation>
    <scope>IDENTIFICATION</scope>
</reference>
<dbReference type="Gene3D" id="3.10.20.30">
    <property type="match status" value="1"/>
</dbReference>
<dbReference type="FunFam" id="3.30.365.10:FF:000001">
    <property type="entry name" value="Xanthine dehydrogenase oxidase"/>
    <property type="match status" value="1"/>
</dbReference>
<dbReference type="Pfam" id="PF02738">
    <property type="entry name" value="MoCoBD_1"/>
    <property type="match status" value="1"/>
</dbReference>
<evidence type="ECO:0000256" key="24">
    <source>
        <dbReference type="PIRSR" id="PIRSR000127-3"/>
    </source>
</evidence>
<feature type="binding site" evidence="24">
    <location>
        <position position="54"/>
    </location>
    <ligand>
        <name>[2Fe-2S] cluster</name>
        <dbReference type="ChEBI" id="CHEBI:190135"/>
        <label>1</label>
    </ligand>
</feature>
<dbReference type="FunFam" id="3.30.365.10:FF:000003">
    <property type="entry name" value="Aldehyde oxidase 1"/>
    <property type="match status" value="1"/>
</dbReference>
<dbReference type="EC" id="1.17.3.2" evidence="6"/>
<dbReference type="Gene3D" id="1.10.150.120">
    <property type="entry name" value="[2Fe-2S]-binding domain"/>
    <property type="match status" value="1"/>
</dbReference>
<feature type="domain" description="FAD-binding PCMH-type" evidence="26">
    <location>
        <begin position="234"/>
        <end position="419"/>
    </location>
</feature>
<comment type="cofactor">
    <cofactor evidence="24">
        <name>[2Fe-2S] cluster</name>
        <dbReference type="ChEBI" id="CHEBI:190135"/>
    </cofactor>
    <text evidence="24">Binds 2 [2Fe-2S] clusters.</text>
</comment>
<reference evidence="27" key="3">
    <citation type="submission" date="2020-05" db="EMBL/GenBank/DDBJ databases">
        <title>Electrophorus electricus (electric eel) genome, fEleEle1, primary haplotype.</title>
        <authorList>
            <person name="Myers G."/>
            <person name="Meyer A."/>
            <person name="Fedrigo O."/>
            <person name="Formenti G."/>
            <person name="Rhie A."/>
            <person name="Tracey A."/>
            <person name="Sims Y."/>
            <person name="Jarvis E.D."/>
        </authorList>
    </citation>
    <scope>NUCLEOTIDE SEQUENCE [LARGE SCALE GENOMIC DNA]</scope>
</reference>
<dbReference type="GO" id="GO:0005777">
    <property type="term" value="C:peroxisome"/>
    <property type="evidence" value="ECO:0007669"/>
    <property type="project" value="UniProtKB-SubCell"/>
</dbReference>
<feature type="binding site" evidence="23">
    <location>
        <position position="427"/>
    </location>
    <ligand>
        <name>FAD</name>
        <dbReference type="ChEBI" id="CHEBI:57692"/>
    </ligand>
</feature>
<dbReference type="GO" id="GO:0004854">
    <property type="term" value="F:xanthine dehydrogenase activity"/>
    <property type="evidence" value="ECO:0007669"/>
    <property type="project" value="UniProtKB-EC"/>
</dbReference>
<keyword evidence="11 24" id="KW-0479">Metal-binding</keyword>
<dbReference type="InterPro" id="IPR036884">
    <property type="entry name" value="2Fe-2S-bd_dom_sf"/>
</dbReference>
<dbReference type="SUPFAM" id="SSF47741">
    <property type="entry name" value="CO dehydrogenase ISP C-domain like"/>
    <property type="match status" value="1"/>
</dbReference>
<evidence type="ECO:0000256" key="11">
    <source>
        <dbReference type="ARBA" id="ARBA00022723"/>
    </source>
</evidence>
<feature type="binding site" evidence="24">
    <location>
        <position position="773"/>
    </location>
    <ligand>
        <name>Mo-molybdopterin</name>
        <dbReference type="ChEBI" id="CHEBI:71302"/>
    </ligand>
    <ligandPart>
        <name>Mo</name>
        <dbReference type="ChEBI" id="CHEBI:28685"/>
    </ligandPart>
</feature>
<feature type="binding site" evidence="24">
    <location>
        <position position="51"/>
    </location>
    <ligand>
        <name>[2Fe-2S] cluster</name>
        <dbReference type="ChEBI" id="CHEBI:190135"/>
        <label>1</label>
    </ligand>
</feature>
<evidence type="ECO:0000256" key="8">
    <source>
        <dbReference type="ARBA" id="ARBA00022505"/>
    </source>
</evidence>
<comment type="subcellular location">
    <subcellularLocation>
        <location evidence="2">Peroxisome</location>
    </subcellularLocation>
</comment>
<dbReference type="Gene3D" id="3.30.43.10">
    <property type="entry name" value="Uridine Diphospho-n-acetylenolpyruvylglucosamine Reductase, domain 2"/>
    <property type="match status" value="1"/>
</dbReference>
<evidence type="ECO:0000256" key="2">
    <source>
        <dbReference type="ARBA" id="ARBA00004275"/>
    </source>
</evidence>
<comment type="catalytic activity">
    <reaction evidence="20">
        <text>xanthine + NAD(+) + H2O = urate + NADH + H(+)</text>
        <dbReference type="Rhea" id="RHEA:16669"/>
        <dbReference type="ChEBI" id="CHEBI:15377"/>
        <dbReference type="ChEBI" id="CHEBI:15378"/>
        <dbReference type="ChEBI" id="CHEBI:17712"/>
        <dbReference type="ChEBI" id="CHEBI:17775"/>
        <dbReference type="ChEBI" id="CHEBI:57540"/>
        <dbReference type="ChEBI" id="CHEBI:57945"/>
        <dbReference type="EC" id="1.17.1.4"/>
    </reaction>
</comment>
<dbReference type="PROSITE" id="PS00559">
    <property type="entry name" value="MOLYBDOPTERIN_EUK"/>
    <property type="match status" value="1"/>
</dbReference>
<evidence type="ECO:0000256" key="20">
    <source>
        <dbReference type="ARBA" id="ARBA00049017"/>
    </source>
</evidence>
<dbReference type="SUPFAM" id="SSF56003">
    <property type="entry name" value="Molybdenum cofactor-binding domain"/>
    <property type="match status" value="1"/>
</dbReference>
<dbReference type="Ensembl" id="ENSEEET00000010052.2">
    <property type="protein sequence ID" value="ENSEEEP00000009933.2"/>
    <property type="gene ID" value="ENSEEEG00000001297.2"/>
</dbReference>
<proteinExistence type="inferred from homology"/>
<feature type="binding site" evidence="24">
    <location>
        <position position="119"/>
    </location>
    <ligand>
        <name>[2Fe-2S] cluster</name>
        <dbReference type="ChEBI" id="CHEBI:190135"/>
        <label>2</label>
    </ligand>
</feature>
<comment type="similarity">
    <text evidence="3">Belongs to the xanthine dehydrogenase family.</text>
</comment>
<evidence type="ECO:0000256" key="4">
    <source>
        <dbReference type="ARBA" id="ARBA00011738"/>
    </source>
</evidence>
<accession>A0A4W4ED70</accession>
<comment type="cofactor">
    <cofactor evidence="18">
        <name>[2Fe-2S] cluster</name>
        <dbReference type="ChEBI" id="CHEBI:190135"/>
    </cofactor>
</comment>
<dbReference type="InterPro" id="IPR001041">
    <property type="entry name" value="2Fe-2S_ferredoxin-type"/>
</dbReference>
<dbReference type="FunFam" id="1.10.150.120:FF:000001">
    <property type="entry name" value="Aldehyde oxidase 1"/>
    <property type="match status" value="1"/>
</dbReference>
<gene>
    <name evidence="27" type="primary">XDH</name>
</gene>
<dbReference type="Pfam" id="PF01315">
    <property type="entry name" value="Ald_Xan_dh_C"/>
    <property type="match status" value="1"/>
</dbReference>
<evidence type="ECO:0000313" key="27">
    <source>
        <dbReference type="Ensembl" id="ENSEEEP00000009933.2"/>
    </source>
</evidence>
<keyword evidence="17" id="KW-0576">Peroxisome</keyword>
<dbReference type="InterPro" id="IPR008274">
    <property type="entry name" value="AldOxase/xan_DH_MoCoBD1"/>
</dbReference>
<dbReference type="InterPro" id="IPR036318">
    <property type="entry name" value="FAD-bd_PCMH-like_sf"/>
</dbReference>
<keyword evidence="14 24" id="KW-0408">Iron</keyword>
<evidence type="ECO:0000256" key="5">
    <source>
        <dbReference type="ARBA" id="ARBA00013123"/>
    </source>
</evidence>
<dbReference type="InterPro" id="IPR006058">
    <property type="entry name" value="2Fe2S_fd_BS"/>
</dbReference>
<evidence type="ECO:0000256" key="10">
    <source>
        <dbReference type="ARBA" id="ARBA00022714"/>
    </source>
</evidence>
<evidence type="ECO:0000313" key="28">
    <source>
        <dbReference type="Proteomes" id="UP000314983"/>
    </source>
</evidence>
<evidence type="ECO:0000256" key="15">
    <source>
        <dbReference type="ARBA" id="ARBA00023014"/>
    </source>
</evidence>
<dbReference type="PANTHER" id="PTHR45444">
    <property type="entry name" value="XANTHINE DEHYDROGENASE"/>
    <property type="match status" value="1"/>
</dbReference>
<dbReference type="GO" id="GO:0051537">
    <property type="term" value="F:2 iron, 2 sulfur cluster binding"/>
    <property type="evidence" value="ECO:0007669"/>
    <property type="project" value="UniProtKB-KW"/>
</dbReference>
<evidence type="ECO:0000256" key="16">
    <source>
        <dbReference type="ARBA" id="ARBA00023027"/>
    </source>
</evidence>
<dbReference type="Gene3D" id="3.90.1170.50">
    <property type="entry name" value="Aldehyde oxidase/xanthine dehydrogenase, a/b hammerhead"/>
    <property type="match status" value="1"/>
</dbReference>
<dbReference type="InterPro" id="IPR046867">
    <property type="entry name" value="AldOxase/xan_DH_MoCoBD2"/>
</dbReference>
<dbReference type="PIRSF" id="PIRSF000127">
    <property type="entry name" value="Xanthine_DH"/>
    <property type="match status" value="1"/>
</dbReference>
<evidence type="ECO:0000256" key="1">
    <source>
        <dbReference type="ARBA" id="ARBA00001974"/>
    </source>
</evidence>
<evidence type="ECO:0000256" key="9">
    <source>
        <dbReference type="ARBA" id="ARBA00022630"/>
    </source>
</evidence>
<dbReference type="FunFam" id="3.30.365.10:FF:000004">
    <property type="entry name" value="Xanthine dehydrogenase oxidase"/>
    <property type="match status" value="1"/>
</dbReference>
<dbReference type="Gene3D" id="3.30.465.10">
    <property type="match status" value="1"/>
</dbReference>
<keyword evidence="12 23" id="KW-0274">FAD</keyword>
<name>A0A4W4ED70_ELEEL</name>
<dbReference type="PROSITE" id="PS51387">
    <property type="entry name" value="FAD_PCMH"/>
    <property type="match status" value="1"/>
</dbReference>
<dbReference type="InterPro" id="IPR022407">
    <property type="entry name" value="OxRdtase_Mopterin_BS"/>
</dbReference>
<evidence type="ECO:0000256" key="17">
    <source>
        <dbReference type="ARBA" id="ARBA00023140"/>
    </source>
</evidence>
<comment type="cofactor">
    <cofactor evidence="1 23">
        <name>FAD</name>
        <dbReference type="ChEBI" id="CHEBI:57692"/>
    </cofactor>
</comment>
<feature type="binding site" evidence="24">
    <location>
        <position position="46"/>
    </location>
    <ligand>
        <name>[2Fe-2S] cluster</name>
        <dbReference type="ChEBI" id="CHEBI:190135"/>
        <label>1</label>
    </ligand>
</feature>
<evidence type="ECO:0000256" key="12">
    <source>
        <dbReference type="ARBA" id="ARBA00022827"/>
    </source>
</evidence>
<dbReference type="FunFam" id="3.10.20.30:FF:000015">
    <property type="entry name" value="Aldehyde oxidase 1"/>
    <property type="match status" value="1"/>
</dbReference>
<evidence type="ECO:0000256" key="3">
    <source>
        <dbReference type="ARBA" id="ARBA00006849"/>
    </source>
</evidence>
<reference evidence="27" key="4">
    <citation type="submission" date="2025-08" db="UniProtKB">
        <authorList>
            <consortium name="Ensembl"/>
        </authorList>
    </citation>
    <scope>IDENTIFICATION</scope>
</reference>
<evidence type="ECO:0000256" key="22">
    <source>
        <dbReference type="PIRSR" id="PIRSR000127-1"/>
    </source>
</evidence>
<comment type="cofactor">
    <cofactor evidence="24">
        <name>Mo-molybdopterin</name>
        <dbReference type="ChEBI" id="CHEBI:71302"/>
    </cofactor>
    <text evidence="24">Binds 1 Mo-molybdopterin (Mo-MPT) cofactor per subunit.</text>
</comment>
<dbReference type="Pfam" id="PF00941">
    <property type="entry name" value="FAD_binding_5"/>
    <property type="match status" value="1"/>
</dbReference>
<comment type="catalytic activity">
    <reaction evidence="21">
        <text>hypoxanthine + NAD(+) + H2O = xanthine + NADH + H(+)</text>
        <dbReference type="Rhea" id="RHEA:24670"/>
        <dbReference type="ChEBI" id="CHEBI:15377"/>
        <dbReference type="ChEBI" id="CHEBI:15378"/>
        <dbReference type="ChEBI" id="CHEBI:17368"/>
        <dbReference type="ChEBI" id="CHEBI:17712"/>
        <dbReference type="ChEBI" id="CHEBI:57540"/>
        <dbReference type="ChEBI" id="CHEBI:57945"/>
        <dbReference type="EC" id="1.17.1.4"/>
    </reaction>
</comment>
<dbReference type="GO" id="GO:0071949">
    <property type="term" value="F:FAD binding"/>
    <property type="evidence" value="ECO:0007669"/>
    <property type="project" value="InterPro"/>
</dbReference>
<dbReference type="Pfam" id="PF00111">
    <property type="entry name" value="Fer2"/>
    <property type="match status" value="1"/>
</dbReference>
<comment type="catalytic activity">
    <reaction evidence="19">
        <text>xanthine + O2 + H2O = urate + H2O2</text>
        <dbReference type="Rhea" id="RHEA:21132"/>
        <dbReference type="ChEBI" id="CHEBI:15377"/>
        <dbReference type="ChEBI" id="CHEBI:15379"/>
        <dbReference type="ChEBI" id="CHEBI:16240"/>
        <dbReference type="ChEBI" id="CHEBI:17712"/>
        <dbReference type="ChEBI" id="CHEBI:17775"/>
        <dbReference type="EC" id="1.17.3.2"/>
    </reaction>
</comment>
<evidence type="ECO:0000256" key="18">
    <source>
        <dbReference type="ARBA" id="ARBA00034078"/>
    </source>
</evidence>
<dbReference type="Gene3D" id="3.30.390.50">
    <property type="entry name" value="CO dehydrogenase flavoprotein, C-terminal domain"/>
    <property type="match status" value="1"/>
</dbReference>
<feature type="binding site" evidence="23">
    <location>
        <position position="365"/>
    </location>
    <ligand>
        <name>FAD</name>
        <dbReference type="ChEBI" id="CHEBI:57692"/>
    </ligand>
</feature>
<keyword evidence="8 24" id="KW-0500">Molybdenum</keyword>
<evidence type="ECO:0000256" key="6">
    <source>
        <dbReference type="ARBA" id="ARBA00013221"/>
    </source>
</evidence>
<dbReference type="SUPFAM" id="SSF54292">
    <property type="entry name" value="2Fe-2S ferredoxin-like"/>
    <property type="match status" value="1"/>
</dbReference>
<keyword evidence="9" id="KW-0285">Flavoprotein</keyword>
<dbReference type="InterPro" id="IPR005107">
    <property type="entry name" value="CO_DH_flav_C"/>
</dbReference>
<dbReference type="InterPro" id="IPR016167">
    <property type="entry name" value="FAD-bd_PCMH_sub1"/>
</dbReference>
<dbReference type="InterPro" id="IPR036856">
    <property type="entry name" value="Ald_Oxase/Xan_DH_a/b_sf"/>
</dbReference>
<dbReference type="FunFam" id="3.30.465.10:FF:000004">
    <property type="entry name" value="Xanthine dehydrogenase/oxidase"/>
    <property type="match status" value="1"/>
</dbReference>
<dbReference type="SUPFAM" id="SSF54665">
    <property type="entry name" value="CO dehydrogenase molybdoprotein N-domain-like"/>
    <property type="match status" value="1"/>
</dbReference>
<sequence length="1336" mass="147269">MAEKTSDRLLVFVNGKKITINNADPETTLLSFLRESLWLTGTKYGCGGGGCGACTVMVSRYDAQTKSIHHLSANACLMPICQLHGAAVTTVEGIGNTKTRLHPVQERIAKAHGSQCGFCTPGMVMSMYTLLRNKPKPSMEDITEALGGNLCRCTGYQEIIDGYRTFCENNNCCQQNNNVCCKSNESRLLEHDKNGKVELFRKEDLLPLDPTQDLIFPPELIRMAESPEQTTQKFHGERMTWISPITLDELVQLKTQYPQAPVVMGNTNVGLDIKFKGVLHPIIISPTRVRELFGVEQRPEGVCIGAGCSLSTVQSVLERCVCSLPAEHTQTYAALLGQLRHVGGQQIRNVATLGGNVASAYPNSDLNPILAAGRCSLLLQTKEGKRRVPLDKDFFVGFRKTTLRPDELVLSVFIPISRKGEVVRAFRHAPRKTNALPTVTTGMRVWFHDGSDVVREMSVYYGGVGACTFCAERTSQQVTGRPWNEATLNEAYRVLVDEVTLGVSAPGGQVVFRRSLTLSLFFRFYLHVLQYLKDMNLSVAEVPCEQNSAMEPLPCVIGPGYQEFQDAVEVRSAQDPVGQPVPHSSALTHATGEAVYCDDIPHMNREVFLSLVTSTKAHAKIIHIDVSRALDMPGVVDVITAKDIPGQKFQSFTGINEEVLVEEEVTCVGQIICAVVADTKQHGKLAAAALKVTYEDLPDRIFTTEEAVEQCSFYAPQRTLQRGDIHMAFQEAEHIYEGEIRVGGQEHFYMETQSMLVIPAREQKEVKVYLSTQHPTCAQMSVAETLGIPANRVSCHVKRVGGAFGGKITKASILACITAVAAWKTERPVRCVLERGEDMLITGGRHPVLGKYKVGFMNDGKIIAADVHYFVNAGNTPDESVLVVEKMLVQLDNAYNIPNLRGQSVACKTNLPSSTAFRGFGVPQSMVVIENMIHDVAMTLGRPAEEIKEMNLYKGLSRTHYKMEFDPENLHCCWVECKKRSELGRRRPAVAEFNRRNRWKKRGIAMVPIKYGVGFGHSFLQQAAALVHIYKDGSVLVSHGGIEMGQGLHTKVQQVVSRELNIPLSLIHISETCTSAVPNTNPTAASFGTDANGMAVWDACQTLYKRLEPVRKKDPSGTWKSWIATAFQERISLSATGFYRGHELSMDWQKQEGRPYTYFTYAVCCSEVELDCLTGEYRTVRADIVVDIGKSINPAIDIGQIKGAFMQGLGLYTMEELKFSPSGSLHTRGPGQYKIPAVCDVPLQFNVYLLPGSQNPFAIYSSKGIGEPIVFLGSSVFFAMKEAITAARTDVGLSGPFPLRTPATPEHACLACNTHFNQMIPKMEAGTSPPWAMELP</sequence>
<dbReference type="InterPro" id="IPR016169">
    <property type="entry name" value="FAD-bd_PCMH_sub2"/>
</dbReference>
<evidence type="ECO:0000256" key="14">
    <source>
        <dbReference type="ARBA" id="ARBA00023004"/>
    </source>
</evidence>
<dbReference type="GO" id="GO:0005506">
    <property type="term" value="F:iron ion binding"/>
    <property type="evidence" value="ECO:0007669"/>
    <property type="project" value="InterPro"/>
</dbReference>
<evidence type="ECO:0000259" key="25">
    <source>
        <dbReference type="PROSITE" id="PS51085"/>
    </source>
</evidence>
<evidence type="ECO:0000256" key="23">
    <source>
        <dbReference type="PIRSR" id="PIRSR000127-2"/>
    </source>
</evidence>
<keyword evidence="16" id="KW-0520">NAD</keyword>
<keyword evidence="13" id="KW-0560">Oxidoreductase</keyword>
<reference evidence="28" key="2">
    <citation type="journal article" date="2017" name="Sci. Adv.">
        <title>A tail of two voltages: Proteomic comparison of the three electric organs of the electric eel.</title>
        <authorList>
            <person name="Traeger L.L."/>
            <person name="Sabat G."/>
            <person name="Barrett-Wilt G.A."/>
            <person name="Wells G.B."/>
            <person name="Sussman M.R."/>
        </authorList>
    </citation>
    <scope>NUCLEOTIDE SEQUENCE [LARGE SCALE GENOMIC DNA]</scope>
</reference>
<evidence type="ECO:0000256" key="21">
    <source>
        <dbReference type="ARBA" id="ARBA00049517"/>
    </source>
</evidence>
<dbReference type="PANTHER" id="PTHR45444:SF3">
    <property type="entry name" value="XANTHINE DEHYDROGENASE"/>
    <property type="match status" value="1"/>
</dbReference>
<keyword evidence="15 24" id="KW-0411">Iron-sulfur</keyword>